<comment type="caution">
    <text evidence="1">The sequence shown here is derived from an EMBL/GenBank/DDBJ whole genome shotgun (WGS) entry which is preliminary data.</text>
</comment>
<dbReference type="AlphaFoldDB" id="S8CLG8"/>
<dbReference type="EMBL" id="AUSU01002825">
    <property type="protein sequence ID" value="EPS68004.1"/>
    <property type="molecule type" value="Genomic_DNA"/>
</dbReference>
<proteinExistence type="predicted"/>
<dbReference type="PANTHER" id="PTHR37720">
    <property type="entry name" value="OS10G0481400 PROTEIN"/>
    <property type="match status" value="1"/>
</dbReference>
<reference evidence="1 2" key="1">
    <citation type="journal article" date="2013" name="BMC Genomics">
        <title>The miniature genome of a carnivorous plant Genlisea aurea contains a low number of genes and short non-coding sequences.</title>
        <authorList>
            <person name="Leushkin E.V."/>
            <person name="Sutormin R.A."/>
            <person name="Nabieva E.R."/>
            <person name="Penin A.A."/>
            <person name="Kondrashov A.S."/>
            <person name="Logacheva M.D."/>
        </authorList>
    </citation>
    <scope>NUCLEOTIDE SEQUENCE [LARGE SCALE GENOMIC DNA]</scope>
</reference>
<protein>
    <submittedName>
        <fullName evidence="1">Uncharacterized protein</fullName>
    </submittedName>
</protein>
<keyword evidence="2" id="KW-1185">Reference proteome</keyword>
<evidence type="ECO:0000313" key="1">
    <source>
        <dbReference type="EMBL" id="EPS68004.1"/>
    </source>
</evidence>
<evidence type="ECO:0000313" key="2">
    <source>
        <dbReference type="Proteomes" id="UP000015453"/>
    </source>
</evidence>
<accession>S8CLG8</accession>
<dbReference type="OrthoDB" id="1895233at2759"/>
<sequence>MTISIIARERILGATLGAALATVVVFEQRGRIYESINETQFQRKEPIFGRKSRQELAHLWNISVDKALRPLIQSLSSRGW</sequence>
<organism evidence="1 2">
    <name type="scientific">Genlisea aurea</name>
    <dbReference type="NCBI Taxonomy" id="192259"/>
    <lineage>
        <taxon>Eukaryota</taxon>
        <taxon>Viridiplantae</taxon>
        <taxon>Streptophyta</taxon>
        <taxon>Embryophyta</taxon>
        <taxon>Tracheophyta</taxon>
        <taxon>Spermatophyta</taxon>
        <taxon>Magnoliopsida</taxon>
        <taxon>eudicotyledons</taxon>
        <taxon>Gunneridae</taxon>
        <taxon>Pentapetalae</taxon>
        <taxon>asterids</taxon>
        <taxon>lamiids</taxon>
        <taxon>Lamiales</taxon>
        <taxon>Lentibulariaceae</taxon>
        <taxon>Genlisea</taxon>
    </lineage>
</organism>
<gene>
    <name evidence="1" type="ORF">M569_06770</name>
</gene>
<dbReference type="PANTHER" id="PTHR37720:SF2">
    <property type="entry name" value="OS10G0481400 PROTEIN"/>
    <property type="match status" value="1"/>
</dbReference>
<dbReference type="Proteomes" id="UP000015453">
    <property type="component" value="Unassembled WGS sequence"/>
</dbReference>
<name>S8CLG8_9LAMI</name>